<keyword evidence="11" id="KW-1133">Transmembrane helix</keyword>
<keyword evidence="5" id="KW-0574">Periplasm</keyword>
<dbReference type="InterPro" id="IPR006311">
    <property type="entry name" value="TAT_signal"/>
</dbReference>
<keyword evidence="13" id="KW-0614">Plasmid</keyword>
<dbReference type="Gene3D" id="2.60.40.420">
    <property type="entry name" value="Cupredoxins - blue copper proteins"/>
    <property type="match status" value="1"/>
</dbReference>
<dbReference type="InterPro" id="IPR008972">
    <property type="entry name" value="Cupredoxin"/>
</dbReference>
<evidence type="ECO:0000259" key="12">
    <source>
        <dbReference type="Pfam" id="PF00127"/>
    </source>
</evidence>
<dbReference type="CDD" id="cd04220">
    <property type="entry name" value="Halocyanin"/>
    <property type="match status" value="1"/>
</dbReference>
<keyword evidence="14" id="KW-1185">Reference proteome</keyword>
<evidence type="ECO:0000313" key="14">
    <source>
        <dbReference type="Proteomes" id="UP001056855"/>
    </source>
</evidence>
<dbReference type="Pfam" id="PF00127">
    <property type="entry name" value="Copper-bind"/>
    <property type="match status" value="1"/>
</dbReference>
<evidence type="ECO:0000256" key="7">
    <source>
        <dbReference type="ARBA" id="ARBA00023008"/>
    </source>
</evidence>
<organism evidence="13 14">
    <name type="scientific">Natronosalvus rutilus</name>
    <dbReference type="NCBI Taxonomy" id="2953753"/>
    <lineage>
        <taxon>Archaea</taxon>
        <taxon>Methanobacteriati</taxon>
        <taxon>Methanobacteriota</taxon>
        <taxon>Stenosarchaea group</taxon>
        <taxon>Halobacteria</taxon>
        <taxon>Halobacteriales</taxon>
        <taxon>Natrialbaceae</taxon>
        <taxon>Natronosalvus</taxon>
    </lineage>
</organism>
<reference evidence="13" key="1">
    <citation type="submission" date="2022-06" db="EMBL/GenBank/DDBJ databases">
        <title>Diverse halophilic archaea isolated from saline environments.</title>
        <authorList>
            <person name="Cui H.-L."/>
        </authorList>
    </citation>
    <scope>NUCLEOTIDE SEQUENCE</scope>
    <source>
        <strain evidence="13">WLHS1</strain>
        <plasmid evidence="13">unnamed1</plasmid>
    </source>
</reference>
<dbReference type="EMBL" id="CP100356">
    <property type="protein sequence ID" value="UTF55790.1"/>
    <property type="molecule type" value="Genomic_DNA"/>
</dbReference>
<feature type="binding site" evidence="9">
    <location>
        <position position="64"/>
    </location>
    <ligand>
        <name>Cu cation</name>
        <dbReference type="ChEBI" id="CHEBI:23378"/>
    </ligand>
</feature>
<dbReference type="GO" id="GO:0042597">
    <property type="term" value="C:periplasmic space"/>
    <property type="evidence" value="ECO:0007669"/>
    <property type="project" value="UniProtKB-SubCell"/>
</dbReference>
<dbReference type="AlphaFoldDB" id="A0A9E7NF01"/>
<dbReference type="GO" id="GO:0009055">
    <property type="term" value="F:electron transfer activity"/>
    <property type="evidence" value="ECO:0007669"/>
    <property type="project" value="InterPro"/>
</dbReference>
<evidence type="ECO:0000256" key="1">
    <source>
        <dbReference type="ARBA" id="ARBA00004370"/>
    </source>
</evidence>
<comment type="cofactor">
    <cofactor evidence="9">
        <name>Cu cation</name>
        <dbReference type="ChEBI" id="CHEBI:23378"/>
    </cofactor>
    <text evidence="9">Binds 1 copper ion per subunit.</text>
</comment>
<dbReference type="SUPFAM" id="SSF49503">
    <property type="entry name" value="Cupredoxins"/>
    <property type="match status" value="1"/>
</dbReference>
<evidence type="ECO:0000313" key="13">
    <source>
        <dbReference type="EMBL" id="UTF55790.1"/>
    </source>
</evidence>
<dbReference type="Proteomes" id="UP001056855">
    <property type="component" value="Plasmid unnamed1"/>
</dbReference>
<evidence type="ECO:0000256" key="3">
    <source>
        <dbReference type="ARBA" id="ARBA00022448"/>
    </source>
</evidence>
<dbReference type="GO" id="GO:0016020">
    <property type="term" value="C:membrane"/>
    <property type="evidence" value="ECO:0007669"/>
    <property type="project" value="UniProtKB-SubCell"/>
</dbReference>
<gene>
    <name evidence="13" type="ORF">NGM29_19100</name>
</gene>
<evidence type="ECO:0000256" key="5">
    <source>
        <dbReference type="ARBA" id="ARBA00022764"/>
    </source>
</evidence>
<dbReference type="KEGG" id="sawl:NGM29_19100"/>
<dbReference type="PANTHER" id="PTHR34192:SF10">
    <property type="entry name" value="PLASTOCYANIN MAJOR ISOFORM, CHLOROPLASTIC-RELATED"/>
    <property type="match status" value="1"/>
</dbReference>
<feature type="binding site" evidence="9">
    <location>
        <position position="104"/>
    </location>
    <ligand>
        <name>Cu cation</name>
        <dbReference type="ChEBI" id="CHEBI:23378"/>
    </ligand>
</feature>
<evidence type="ECO:0000256" key="11">
    <source>
        <dbReference type="SAM" id="Phobius"/>
    </source>
</evidence>
<feature type="compositionally biased region" description="Gly residues" evidence="10">
    <location>
        <begin position="152"/>
        <end position="171"/>
    </location>
</feature>
<dbReference type="InterPro" id="IPR002386">
    <property type="entry name" value="Amicyanin/Pseudoazurin"/>
</dbReference>
<feature type="domain" description="Blue (type 1) copper" evidence="12">
    <location>
        <begin position="39"/>
        <end position="118"/>
    </location>
</feature>
<comment type="subcellular location">
    <subcellularLocation>
        <location evidence="1">Membrane</location>
    </subcellularLocation>
    <subcellularLocation>
        <location evidence="2">Periplasm</location>
    </subcellularLocation>
</comment>
<dbReference type="RefSeq" id="WP_254161177.1">
    <property type="nucleotide sequence ID" value="NZ_CP100356.1"/>
</dbReference>
<keyword evidence="3" id="KW-0813">Transport</keyword>
<keyword evidence="4 9" id="KW-0479">Metal-binding</keyword>
<protein>
    <submittedName>
        <fullName evidence="13">Plastocyanin/azurin family copper-binding protein</fullName>
    </submittedName>
</protein>
<evidence type="ECO:0000256" key="2">
    <source>
        <dbReference type="ARBA" id="ARBA00004418"/>
    </source>
</evidence>
<evidence type="ECO:0000256" key="10">
    <source>
        <dbReference type="SAM" id="MobiDB-lite"/>
    </source>
</evidence>
<keyword evidence="8 11" id="KW-0472">Membrane</keyword>
<evidence type="ECO:0000256" key="4">
    <source>
        <dbReference type="ARBA" id="ARBA00022723"/>
    </source>
</evidence>
<geneLocation type="plasmid" evidence="13 14">
    <name>unnamed1</name>
</geneLocation>
<keyword evidence="11" id="KW-0812">Transmembrane</keyword>
<keyword evidence="7 9" id="KW-0186">Copper</keyword>
<feature type="binding site" evidence="9">
    <location>
        <position position="107"/>
    </location>
    <ligand>
        <name>Cu cation</name>
        <dbReference type="ChEBI" id="CHEBI:23378"/>
    </ligand>
</feature>
<dbReference type="PROSITE" id="PS00196">
    <property type="entry name" value="COPPER_BLUE"/>
    <property type="match status" value="1"/>
</dbReference>
<accession>A0A9E7NF01</accession>
<dbReference type="GeneID" id="73292200"/>
<evidence type="ECO:0000256" key="9">
    <source>
        <dbReference type="PIRSR" id="PIRSR602386-1"/>
    </source>
</evidence>
<name>A0A9E7NF01_9EURY</name>
<dbReference type="PANTHER" id="PTHR34192">
    <property type="entry name" value="PLASTOCYANIN MAJOR ISOFORM, CHLOROPLASTIC-RELATED"/>
    <property type="match status" value="1"/>
</dbReference>
<keyword evidence="6" id="KW-0249">Electron transport</keyword>
<dbReference type="InterPro" id="IPR028871">
    <property type="entry name" value="BlueCu_1_BS"/>
</dbReference>
<dbReference type="PRINTS" id="PR00155">
    <property type="entry name" value="AMICYANIN"/>
</dbReference>
<dbReference type="GO" id="GO:0005507">
    <property type="term" value="F:copper ion binding"/>
    <property type="evidence" value="ECO:0007669"/>
    <property type="project" value="InterPro"/>
</dbReference>
<feature type="binding site" evidence="9">
    <location>
        <position position="112"/>
    </location>
    <ligand>
        <name>Cu cation</name>
        <dbReference type="ChEBI" id="CHEBI:23378"/>
    </ligand>
</feature>
<sequence length="251" mass="26201">MTNYNRRQFLGVLGAGAVASTGLSQPASAQETPVVKMGNNYFDPIGLHVEPGTTVRFEIAAGAHSATAYENRIPSDASVFDSGTISSGEFEYTFEEPGTYDYYCIPHKSVGMVGRIVIGSPGGPAEDSPIPDGDVPESDAIVEQGAIAYGSSTGGDGNSDGGMMGPGRGSGPGMMNGRNGGWFGGLPFVGGALGMLGLVGGLLYWATGRGDAPPESDDSAMETLQRGYARGEIDKAEFQRRREQLMKNQEN</sequence>
<feature type="transmembrane region" description="Helical" evidence="11">
    <location>
        <begin position="182"/>
        <end position="206"/>
    </location>
</feature>
<evidence type="ECO:0000256" key="6">
    <source>
        <dbReference type="ARBA" id="ARBA00022982"/>
    </source>
</evidence>
<dbReference type="PROSITE" id="PS51318">
    <property type="entry name" value="TAT"/>
    <property type="match status" value="1"/>
</dbReference>
<dbReference type="InterPro" id="IPR000923">
    <property type="entry name" value="BlueCu_1"/>
</dbReference>
<proteinExistence type="predicted"/>
<feature type="region of interest" description="Disordered" evidence="10">
    <location>
        <begin position="151"/>
        <end position="171"/>
    </location>
</feature>
<evidence type="ECO:0000256" key="8">
    <source>
        <dbReference type="ARBA" id="ARBA00023136"/>
    </source>
</evidence>